<gene>
    <name evidence="2" type="ORF">DJ70_14190</name>
</gene>
<dbReference type="Proteomes" id="UP000216308">
    <property type="component" value="Unassembled WGS sequence"/>
</dbReference>
<keyword evidence="3" id="KW-1185">Reference proteome</keyword>
<sequence>MRSPTRPYRALRAGVGTVVIATVLALWVRGQIVGDPLGTLWDVVVLALLLASGYAVYGRRTMTTAVEDAQELSEGGSSDTDEEESG</sequence>
<feature type="transmembrane region" description="Helical" evidence="1">
    <location>
        <begin position="40"/>
        <end position="57"/>
    </location>
</feature>
<dbReference type="AlphaFoldDB" id="A0A256ICS1"/>
<keyword evidence="1" id="KW-1133">Transmembrane helix</keyword>
<evidence type="ECO:0000256" key="1">
    <source>
        <dbReference type="SAM" id="Phobius"/>
    </source>
</evidence>
<keyword evidence="1" id="KW-0472">Membrane</keyword>
<keyword evidence="1" id="KW-0812">Transmembrane</keyword>
<dbReference type="OrthoDB" id="241530at2157"/>
<name>A0A256ICS1_9EURY</name>
<dbReference type="RefSeq" id="WP_094534111.1">
    <property type="nucleotide sequence ID" value="NZ_NHPJ01000126.1"/>
</dbReference>
<comment type="caution">
    <text evidence="2">The sequence shown here is derived from an EMBL/GenBank/DDBJ whole genome shotgun (WGS) entry which is preliminary data.</text>
</comment>
<accession>A0A256ICS1</accession>
<evidence type="ECO:0000313" key="3">
    <source>
        <dbReference type="Proteomes" id="UP000216308"/>
    </source>
</evidence>
<organism evidence="2 3">
    <name type="scientific">Halorubrum halodurans</name>
    <dbReference type="NCBI Taxonomy" id="1383851"/>
    <lineage>
        <taxon>Archaea</taxon>
        <taxon>Methanobacteriati</taxon>
        <taxon>Methanobacteriota</taxon>
        <taxon>Stenosarchaea group</taxon>
        <taxon>Halobacteria</taxon>
        <taxon>Halobacteriales</taxon>
        <taxon>Haloferacaceae</taxon>
        <taxon>Halorubrum</taxon>
    </lineage>
</organism>
<dbReference type="EMBL" id="NHPJ01000126">
    <property type="protein sequence ID" value="OYR54330.1"/>
    <property type="molecule type" value="Genomic_DNA"/>
</dbReference>
<reference evidence="2 3" key="1">
    <citation type="journal article" date="2014" name="Front. Microbiol.">
        <title>Population and genomic analysis of the genus Halorubrum.</title>
        <authorList>
            <person name="Fullmer M.S."/>
            <person name="Soucy S.M."/>
            <person name="Swithers K.S."/>
            <person name="Makkay A.M."/>
            <person name="Wheeler R."/>
            <person name="Ventosa A."/>
            <person name="Gogarten J.P."/>
            <person name="Papke R.T."/>
        </authorList>
    </citation>
    <scope>NUCLEOTIDE SEQUENCE [LARGE SCALE GENOMIC DNA]</scope>
    <source>
        <strain evidence="2 3">Cb34</strain>
    </source>
</reference>
<evidence type="ECO:0000313" key="2">
    <source>
        <dbReference type="EMBL" id="OYR54330.1"/>
    </source>
</evidence>
<protein>
    <submittedName>
        <fullName evidence="2">Uncharacterized protein</fullName>
    </submittedName>
</protein>
<proteinExistence type="predicted"/>